<gene>
    <name evidence="4" type="ORF">EG799_07145</name>
</gene>
<reference evidence="4 5" key="1">
    <citation type="submission" date="2018-11" db="EMBL/GenBank/DDBJ databases">
        <title>Erythrobacter spongiae sp. nov., isolated from a marine sponge.</title>
        <authorList>
            <person name="Zhuang L."/>
            <person name="Luo L."/>
        </authorList>
    </citation>
    <scope>NUCLEOTIDE SEQUENCE [LARGE SCALE GENOMIC DNA]</scope>
    <source>
        <strain evidence="4 5">HN-E23</strain>
    </source>
</reference>
<dbReference type="InterPro" id="IPR050640">
    <property type="entry name" value="Bact_2-comp_sensor_kinase"/>
</dbReference>
<dbReference type="AlphaFoldDB" id="A0A3N5CQQ8"/>
<keyword evidence="4" id="KW-0418">Kinase</keyword>
<feature type="domain" description="Signal transduction histidine kinase internal region" evidence="3">
    <location>
        <begin position="194"/>
        <end position="271"/>
    </location>
</feature>
<accession>A0A3N5CQQ8</accession>
<proteinExistence type="predicted"/>
<feature type="domain" description="Histidine kinase/HSP90-like ATPase" evidence="2">
    <location>
        <begin position="293"/>
        <end position="385"/>
    </location>
</feature>
<keyword evidence="5" id="KW-1185">Reference proteome</keyword>
<keyword evidence="1" id="KW-0812">Transmembrane</keyword>
<name>A0A3N5CQQ8_9SPHN</name>
<keyword evidence="1" id="KW-1133">Transmembrane helix</keyword>
<organism evidence="4 5">
    <name type="scientific">Aurantiacibacter spongiae</name>
    <dbReference type="NCBI Taxonomy" id="2488860"/>
    <lineage>
        <taxon>Bacteria</taxon>
        <taxon>Pseudomonadati</taxon>
        <taxon>Pseudomonadota</taxon>
        <taxon>Alphaproteobacteria</taxon>
        <taxon>Sphingomonadales</taxon>
        <taxon>Erythrobacteraceae</taxon>
        <taxon>Aurantiacibacter</taxon>
    </lineage>
</organism>
<dbReference type="PANTHER" id="PTHR34220">
    <property type="entry name" value="SENSOR HISTIDINE KINASE YPDA"/>
    <property type="match status" value="1"/>
</dbReference>
<dbReference type="Gene3D" id="3.30.565.10">
    <property type="entry name" value="Histidine kinase-like ATPase, C-terminal domain"/>
    <property type="match status" value="1"/>
</dbReference>
<sequence length="394" mass="43838">MVSGQPDNQPARVPFRTVALSIIGLWATYFALVTLRGELLALPDFGGLIWLRIAATLCGMAITLGLWLVLRPFDSQRLWVKIVAALVLALPAALLTAQTNAFVFDSMQSQLDRQVREQAGVPDPENEDLQNEDLMADGGIPVIDSQFYRLTELTFGRYFMLLAWCALYLALLTGEKARAAERREGEFRRAAKAAELRSLRYQVNPHFLFNTLNSLSALVLTGKTQAAERMIQMLSTFYRRSLADDPTSDVPLRDEIALQKLYLDIETVRFPLRMQTRYDIPAELESALVPGMILQPLVENSVKHAVAPSSDQITVTLSAREEYGRLVVTVADDGQRDEHDDTGTPGFGIGVENVRQRLEARFGREANVVSGRVPGGYATHLRLPLLRAREARAA</sequence>
<evidence type="ECO:0000313" key="4">
    <source>
        <dbReference type="EMBL" id="RPF71413.1"/>
    </source>
</evidence>
<feature type="transmembrane region" description="Helical" evidence="1">
    <location>
        <begin position="82"/>
        <end position="104"/>
    </location>
</feature>
<dbReference type="InterPro" id="IPR036890">
    <property type="entry name" value="HATPase_C_sf"/>
</dbReference>
<dbReference type="InterPro" id="IPR010559">
    <property type="entry name" value="Sig_transdc_His_kin_internal"/>
</dbReference>
<keyword evidence="1" id="KW-0472">Membrane</keyword>
<evidence type="ECO:0000259" key="3">
    <source>
        <dbReference type="Pfam" id="PF06580"/>
    </source>
</evidence>
<dbReference type="Pfam" id="PF02518">
    <property type="entry name" value="HATPase_c"/>
    <property type="match status" value="1"/>
</dbReference>
<dbReference type="EMBL" id="RPFZ01000001">
    <property type="protein sequence ID" value="RPF71413.1"/>
    <property type="molecule type" value="Genomic_DNA"/>
</dbReference>
<dbReference type="Pfam" id="PF06580">
    <property type="entry name" value="His_kinase"/>
    <property type="match status" value="1"/>
</dbReference>
<dbReference type="GO" id="GO:0000155">
    <property type="term" value="F:phosphorelay sensor kinase activity"/>
    <property type="evidence" value="ECO:0007669"/>
    <property type="project" value="InterPro"/>
</dbReference>
<evidence type="ECO:0000259" key="2">
    <source>
        <dbReference type="Pfam" id="PF02518"/>
    </source>
</evidence>
<comment type="caution">
    <text evidence="4">The sequence shown here is derived from an EMBL/GenBank/DDBJ whole genome shotgun (WGS) entry which is preliminary data.</text>
</comment>
<dbReference type="Proteomes" id="UP000275232">
    <property type="component" value="Unassembled WGS sequence"/>
</dbReference>
<keyword evidence="4" id="KW-0808">Transferase</keyword>
<dbReference type="OrthoDB" id="2514702at2"/>
<dbReference type="GO" id="GO:0016020">
    <property type="term" value="C:membrane"/>
    <property type="evidence" value="ECO:0007669"/>
    <property type="project" value="InterPro"/>
</dbReference>
<dbReference type="RefSeq" id="WP_123879840.1">
    <property type="nucleotide sequence ID" value="NZ_RPFZ01000001.1"/>
</dbReference>
<protein>
    <submittedName>
        <fullName evidence="4">Sensor histidine kinase</fullName>
    </submittedName>
</protein>
<evidence type="ECO:0000313" key="5">
    <source>
        <dbReference type="Proteomes" id="UP000275232"/>
    </source>
</evidence>
<dbReference type="SUPFAM" id="SSF55874">
    <property type="entry name" value="ATPase domain of HSP90 chaperone/DNA topoisomerase II/histidine kinase"/>
    <property type="match status" value="1"/>
</dbReference>
<dbReference type="InterPro" id="IPR003594">
    <property type="entry name" value="HATPase_dom"/>
</dbReference>
<evidence type="ECO:0000256" key="1">
    <source>
        <dbReference type="SAM" id="Phobius"/>
    </source>
</evidence>
<feature type="transmembrane region" description="Helical" evidence="1">
    <location>
        <begin position="155"/>
        <end position="173"/>
    </location>
</feature>
<feature type="transmembrane region" description="Helical" evidence="1">
    <location>
        <begin position="18"/>
        <end position="37"/>
    </location>
</feature>
<dbReference type="PANTHER" id="PTHR34220:SF9">
    <property type="entry name" value="SIGNAL TRANSDUCTION HISTIDINE KINASE INTERNAL REGION DOMAIN-CONTAINING PROTEIN"/>
    <property type="match status" value="1"/>
</dbReference>
<feature type="transmembrane region" description="Helical" evidence="1">
    <location>
        <begin position="49"/>
        <end position="70"/>
    </location>
</feature>